<dbReference type="EMBL" id="JAGHKO010000014">
    <property type="protein sequence ID" value="MBO9204623.1"/>
    <property type="molecule type" value="Genomic_DNA"/>
</dbReference>
<keyword evidence="2" id="KW-1185">Reference proteome</keyword>
<gene>
    <name evidence="1" type="ORF">J7I42_30325</name>
</gene>
<comment type="caution">
    <text evidence="1">The sequence shown here is derived from an EMBL/GenBank/DDBJ whole genome shotgun (WGS) entry which is preliminary data.</text>
</comment>
<accession>A0ABS3Z373</accession>
<proteinExistence type="predicted"/>
<evidence type="ECO:0000313" key="1">
    <source>
        <dbReference type="EMBL" id="MBO9204623.1"/>
    </source>
</evidence>
<dbReference type="Proteomes" id="UP000677244">
    <property type="component" value="Unassembled WGS sequence"/>
</dbReference>
<organism evidence="1 2">
    <name type="scientific">Niastella soli</name>
    <dbReference type="NCBI Taxonomy" id="2821487"/>
    <lineage>
        <taxon>Bacteria</taxon>
        <taxon>Pseudomonadati</taxon>
        <taxon>Bacteroidota</taxon>
        <taxon>Chitinophagia</taxon>
        <taxon>Chitinophagales</taxon>
        <taxon>Chitinophagaceae</taxon>
        <taxon>Niastella</taxon>
    </lineage>
</organism>
<protein>
    <submittedName>
        <fullName evidence="1">Uncharacterized protein</fullName>
    </submittedName>
</protein>
<dbReference type="RefSeq" id="WP_209143380.1">
    <property type="nucleotide sequence ID" value="NZ_JAGHKO010000014.1"/>
</dbReference>
<sequence>MKPGYKILVDQSFSSLLQDQINSPYNIYNGEDISPSITKRSHAFLPPAIPPLFRNVDFYIIKHIREAASIAQT</sequence>
<evidence type="ECO:0000313" key="2">
    <source>
        <dbReference type="Proteomes" id="UP000677244"/>
    </source>
</evidence>
<name>A0ABS3Z373_9BACT</name>
<reference evidence="1 2" key="1">
    <citation type="submission" date="2021-03" db="EMBL/GenBank/DDBJ databases">
        <title>Assistant Professor.</title>
        <authorList>
            <person name="Huq M.A."/>
        </authorList>
    </citation>
    <scope>NUCLEOTIDE SEQUENCE [LARGE SCALE GENOMIC DNA]</scope>
    <source>
        <strain evidence="1 2">MAH-29</strain>
    </source>
</reference>